<keyword evidence="5" id="KW-0378">Hydrolase</keyword>
<dbReference type="SUPFAM" id="SSF52317">
    <property type="entry name" value="Class I glutamine amidotransferase-like"/>
    <property type="match status" value="1"/>
</dbReference>
<evidence type="ECO:0000313" key="6">
    <source>
        <dbReference type="Proteomes" id="UP001549055"/>
    </source>
</evidence>
<protein>
    <submittedName>
        <fullName evidence="5">Intracellular protease/amidase</fullName>
    </submittedName>
</protein>
<evidence type="ECO:0000256" key="2">
    <source>
        <dbReference type="ARBA" id="ARBA00023239"/>
    </source>
</evidence>
<reference evidence="5 6" key="1">
    <citation type="submission" date="2024-06" db="EMBL/GenBank/DDBJ databases">
        <title>Genomic Encyclopedia of Type Strains, Phase IV (KMG-IV): sequencing the most valuable type-strain genomes for metagenomic binning, comparative biology and taxonomic classification.</title>
        <authorList>
            <person name="Goeker M."/>
        </authorList>
    </citation>
    <scope>NUCLEOTIDE SEQUENCE [LARGE SCALE GENOMIC DNA]</scope>
    <source>
        <strain evidence="5 6">DSM 15349</strain>
    </source>
</reference>
<dbReference type="GO" id="GO:0008233">
    <property type="term" value="F:peptidase activity"/>
    <property type="evidence" value="ECO:0007669"/>
    <property type="project" value="UniProtKB-KW"/>
</dbReference>
<dbReference type="Gene3D" id="3.40.50.880">
    <property type="match status" value="1"/>
</dbReference>
<dbReference type="Pfam" id="PF01965">
    <property type="entry name" value="DJ-1_PfpI"/>
    <property type="match status" value="1"/>
</dbReference>
<accession>A0ABV2JIU7</accession>
<proteinExistence type="inferred from homology"/>
<dbReference type="GO" id="GO:0006508">
    <property type="term" value="P:proteolysis"/>
    <property type="evidence" value="ECO:0007669"/>
    <property type="project" value="UniProtKB-KW"/>
</dbReference>
<dbReference type="InterPro" id="IPR050325">
    <property type="entry name" value="Prot/Nucl_acid_deglycase"/>
</dbReference>
<organism evidence="5 6">
    <name type="scientific">Streptococcus gallinaceus</name>
    <dbReference type="NCBI Taxonomy" id="165758"/>
    <lineage>
        <taxon>Bacteria</taxon>
        <taxon>Bacillati</taxon>
        <taxon>Bacillota</taxon>
        <taxon>Bacilli</taxon>
        <taxon>Lactobacillales</taxon>
        <taxon>Streptococcaceae</taxon>
        <taxon>Streptococcus</taxon>
    </lineage>
</organism>
<keyword evidence="5" id="KW-0645">Protease</keyword>
<dbReference type="EMBL" id="JBEPMK010000002">
    <property type="protein sequence ID" value="MET3643837.1"/>
    <property type="molecule type" value="Genomic_DNA"/>
</dbReference>
<feature type="domain" description="DJ-1/PfpI" evidence="4">
    <location>
        <begin position="27"/>
        <end position="222"/>
    </location>
</feature>
<dbReference type="Proteomes" id="UP001549055">
    <property type="component" value="Unassembled WGS sequence"/>
</dbReference>
<name>A0ABV2JIU7_9STRE</name>
<keyword evidence="1" id="KW-0346">Stress response</keyword>
<dbReference type="PANTHER" id="PTHR48094:SF11">
    <property type="entry name" value="GLUTATHIONE-INDEPENDENT GLYOXALASE HSP31-RELATED"/>
    <property type="match status" value="1"/>
</dbReference>
<sequence>MKKILIVLTNTERYDKHDIPTGLWLSELTHFYDEIQKYGIEADFISPLGGYVPLDPYSMKFMDKVDYKWYSDKTFITRALAESLKPTGIDPDDYFAIYYTGGHGVLWDFPDNTEIQQLAMDIYNQGGFVTAVCHGVVGLLNLKLETGEFLIKNKLVTGFTNTEEFLSQKYTKVPFSTEQEMKNRGANYKKRRFFKSHAVSDSRIITGQNPWSPREVARLLIEEM</sequence>
<evidence type="ECO:0000256" key="1">
    <source>
        <dbReference type="ARBA" id="ARBA00023016"/>
    </source>
</evidence>
<comment type="similarity">
    <text evidence="3">Belongs to the peptidase C56 family. HSP31-like subfamily.</text>
</comment>
<dbReference type="CDD" id="cd03141">
    <property type="entry name" value="GATase1_Hsp31_like"/>
    <property type="match status" value="1"/>
</dbReference>
<evidence type="ECO:0000313" key="5">
    <source>
        <dbReference type="EMBL" id="MET3643837.1"/>
    </source>
</evidence>
<comment type="caution">
    <text evidence="5">The sequence shown here is derived from an EMBL/GenBank/DDBJ whole genome shotgun (WGS) entry which is preliminary data.</text>
</comment>
<evidence type="ECO:0000256" key="3">
    <source>
        <dbReference type="ARBA" id="ARBA00038493"/>
    </source>
</evidence>
<gene>
    <name evidence="5" type="ORF">ABID27_000459</name>
</gene>
<dbReference type="RefSeq" id="WP_253364027.1">
    <property type="nucleotide sequence ID" value="NZ_JALJXU010000002.1"/>
</dbReference>
<dbReference type="InterPro" id="IPR002818">
    <property type="entry name" value="DJ-1/PfpI"/>
</dbReference>
<dbReference type="InterPro" id="IPR029062">
    <property type="entry name" value="Class_I_gatase-like"/>
</dbReference>
<keyword evidence="2" id="KW-0456">Lyase</keyword>
<dbReference type="PANTHER" id="PTHR48094">
    <property type="entry name" value="PROTEIN/NUCLEIC ACID DEGLYCASE DJ-1-RELATED"/>
    <property type="match status" value="1"/>
</dbReference>
<evidence type="ECO:0000259" key="4">
    <source>
        <dbReference type="Pfam" id="PF01965"/>
    </source>
</evidence>
<keyword evidence="6" id="KW-1185">Reference proteome</keyword>